<evidence type="ECO:0008006" key="10">
    <source>
        <dbReference type="Google" id="ProtNLM"/>
    </source>
</evidence>
<dbReference type="SUPFAM" id="SSF103473">
    <property type="entry name" value="MFS general substrate transporter"/>
    <property type="match status" value="1"/>
</dbReference>
<protein>
    <recommendedName>
        <fullName evidence="10">Major facilitator superfamily (MFS) profile domain-containing protein</fullName>
    </recommendedName>
</protein>
<dbReference type="InterPro" id="IPR036259">
    <property type="entry name" value="MFS_trans_sf"/>
</dbReference>
<dbReference type="GO" id="GO:0016020">
    <property type="term" value="C:membrane"/>
    <property type="evidence" value="ECO:0007669"/>
    <property type="project" value="UniProtKB-SubCell"/>
</dbReference>
<feature type="compositionally biased region" description="Basic and acidic residues" evidence="6">
    <location>
        <begin position="1"/>
        <end position="18"/>
    </location>
</feature>
<keyword evidence="3 7" id="KW-0812">Transmembrane</keyword>
<comment type="caution">
    <text evidence="8">The sequence shown here is derived from an EMBL/GenBank/DDBJ whole genome shotgun (WGS) entry which is preliminary data.</text>
</comment>
<comment type="subcellular location">
    <subcellularLocation>
        <location evidence="1">Membrane</location>
        <topology evidence="1">Multi-pass membrane protein</topology>
    </subcellularLocation>
</comment>
<dbReference type="Pfam" id="PF07690">
    <property type="entry name" value="MFS_1"/>
    <property type="match status" value="1"/>
</dbReference>
<dbReference type="VEuPathDB" id="FungiDB:F4678DRAFT_235190"/>
<dbReference type="PANTHER" id="PTHR43791">
    <property type="entry name" value="PERMEASE-RELATED"/>
    <property type="match status" value="1"/>
</dbReference>
<evidence type="ECO:0000256" key="6">
    <source>
        <dbReference type="SAM" id="MobiDB-lite"/>
    </source>
</evidence>
<evidence type="ECO:0000256" key="7">
    <source>
        <dbReference type="SAM" id="Phobius"/>
    </source>
</evidence>
<dbReference type="EMBL" id="JANPWZ010003229">
    <property type="protein sequence ID" value="KAJ3553692.1"/>
    <property type="molecule type" value="Genomic_DNA"/>
</dbReference>
<dbReference type="AlphaFoldDB" id="A0A9W8N410"/>
<organism evidence="8 9">
    <name type="scientific">Xylaria arbuscula</name>
    <dbReference type="NCBI Taxonomy" id="114810"/>
    <lineage>
        <taxon>Eukaryota</taxon>
        <taxon>Fungi</taxon>
        <taxon>Dikarya</taxon>
        <taxon>Ascomycota</taxon>
        <taxon>Pezizomycotina</taxon>
        <taxon>Sordariomycetes</taxon>
        <taxon>Xylariomycetidae</taxon>
        <taxon>Xylariales</taxon>
        <taxon>Xylariaceae</taxon>
        <taxon>Xylaria</taxon>
    </lineage>
</organism>
<proteinExistence type="predicted"/>
<evidence type="ECO:0000313" key="8">
    <source>
        <dbReference type="EMBL" id="KAJ3553692.1"/>
    </source>
</evidence>
<gene>
    <name evidence="8" type="ORF">NPX13_g10826</name>
</gene>
<evidence type="ECO:0000313" key="9">
    <source>
        <dbReference type="Proteomes" id="UP001148614"/>
    </source>
</evidence>
<name>A0A9W8N410_9PEZI</name>
<accession>A0A9W8N410</accession>
<evidence type="ECO:0000256" key="3">
    <source>
        <dbReference type="ARBA" id="ARBA00022692"/>
    </source>
</evidence>
<evidence type="ECO:0000256" key="5">
    <source>
        <dbReference type="ARBA" id="ARBA00023136"/>
    </source>
</evidence>
<dbReference type="PANTHER" id="PTHR43791:SF70">
    <property type="entry name" value="MAJOR FACILITATOR SUPERFAMILY (MFS) PROFILE DOMAIN-CONTAINING PROTEIN"/>
    <property type="match status" value="1"/>
</dbReference>
<sequence>MASSRDQQHLGKAAEEAKFSSNNSTDEITTVSQDLDENYEFFKAGSEVEATDGEVKKVVLKIDYHVVPLLFVIYFLQYLDKNAINFANAYGLQQGTHLQGQDFSWLGSIFYFGYLAGQIPSGYLLQRLPVGRVVSATVIIWGAIVLTVSK</sequence>
<dbReference type="GO" id="GO:0022857">
    <property type="term" value="F:transmembrane transporter activity"/>
    <property type="evidence" value="ECO:0007669"/>
    <property type="project" value="InterPro"/>
</dbReference>
<keyword evidence="9" id="KW-1185">Reference proteome</keyword>
<feature type="transmembrane region" description="Helical" evidence="7">
    <location>
        <begin position="103"/>
        <end position="124"/>
    </location>
</feature>
<dbReference type="InterPro" id="IPR011701">
    <property type="entry name" value="MFS"/>
</dbReference>
<dbReference type="Gene3D" id="1.20.1250.20">
    <property type="entry name" value="MFS general substrate transporter like domains"/>
    <property type="match status" value="1"/>
</dbReference>
<dbReference type="Proteomes" id="UP001148614">
    <property type="component" value="Unassembled WGS sequence"/>
</dbReference>
<keyword evidence="4 7" id="KW-1133">Transmembrane helix</keyword>
<keyword evidence="2" id="KW-0813">Transport</keyword>
<evidence type="ECO:0000256" key="2">
    <source>
        <dbReference type="ARBA" id="ARBA00022448"/>
    </source>
</evidence>
<keyword evidence="5 7" id="KW-0472">Membrane</keyword>
<feature type="region of interest" description="Disordered" evidence="6">
    <location>
        <begin position="1"/>
        <end position="24"/>
    </location>
</feature>
<reference evidence="8" key="1">
    <citation type="submission" date="2022-07" db="EMBL/GenBank/DDBJ databases">
        <title>Genome Sequence of Xylaria arbuscula.</title>
        <authorList>
            <person name="Buettner E."/>
        </authorList>
    </citation>
    <scope>NUCLEOTIDE SEQUENCE</scope>
    <source>
        <strain evidence="8">VT107</strain>
    </source>
</reference>
<feature type="transmembrane region" description="Helical" evidence="7">
    <location>
        <begin position="130"/>
        <end position="148"/>
    </location>
</feature>
<evidence type="ECO:0000256" key="4">
    <source>
        <dbReference type="ARBA" id="ARBA00022989"/>
    </source>
</evidence>
<evidence type="ECO:0000256" key="1">
    <source>
        <dbReference type="ARBA" id="ARBA00004141"/>
    </source>
</evidence>